<protein>
    <submittedName>
        <fullName evidence="2">Uncharacterized protein</fullName>
    </submittedName>
</protein>
<feature type="region of interest" description="Disordered" evidence="1">
    <location>
        <begin position="231"/>
        <end position="253"/>
    </location>
</feature>
<dbReference type="EMBL" id="BDIP01000517">
    <property type="protein sequence ID" value="GIQ81857.1"/>
    <property type="molecule type" value="Genomic_DNA"/>
</dbReference>
<keyword evidence="3" id="KW-1185">Reference proteome</keyword>
<feature type="non-terminal residue" evidence="2">
    <location>
        <position position="1"/>
    </location>
</feature>
<evidence type="ECO:0000256" key="1">
    <source>
        <dbReference type="SAM" id="MobiDB-lite"/>
    </source>
</evidence>
<dbReference type="Proteomes" id="UP000265618">
    <property type="component" value="Unassembled WGS sequence"/>
</dbReference>
<comment type="caution">
    <text evidence="2">The sequence shown here is derived from an EMBL/GenBank/DDBJ whole genome shotgun (WGS) entry which is preliminary data.</text>
</comment>
<dbReference type="AlphaFoldDB" id="A0A9K3CS41"/>
<name>A0A9K3CS41_9EUKA</name>
<organism evidence="2 3">
    <name type="scientific">Kipferlia bialata</name>
    <dbReference type="NCBI Taxonomy" id="797122"/>
    <lineage>
        <taxon>Eukaryota</taxon>
        <taxon>Metamonada</taxon>
        <taxon>Carpediemonas-like organisms</taxon>
        <taxon>Kipferlia</taxon>
    </lineage>
</organism>
<evidence type="ECO:0000313" key="3">
    <source>
        <dbReference type="Proteomes" id="UP000265618"/>
    </source>
</evidence>
<gene>
    <name evidence="2" type="ORF">KIPB_002890</name>
</gene>
<proteinExistence type="predicted"/>
<evidence type="ECO:0000313" key="2">
    <source>
        <dbReference type="EMBL" id="GIQ81857.1"/>
    </source>
</evidence>
<reference evidence="2 3" key="1">
    <citation type="journal article" date="2018" name="PLoS ONE">
        <title>The draft genome of Kipferlia bialata reveals reductive genome evolution in fornicate parasites.</title>
        <authorList>
            <person name="Tanifuji G."/>
            <person name="Takabayashi S."/>
            <person name="Kume K."/>
            <person name="Takagi M."/>
            <person name="Nakayama T."/>
            <person name="Kamikawa R."/>
            <person name="Inagaki Y."/>
            <person name="Hashimoto T."/>
        </authorList>
    </citation>
    <scope>NUCLEOTIDE SEQUENCE [LARGE SCALE GENOMIC DNA]</scope>
    <source>
        <strain evidence="2">NY0173</strain>
    </source>
</reference>
<accession>A0A9K3CS41</accession>
<sequence>VRVEFSSAGLTSDFLTGLKLQKTKSRVVCIMGDSPYGAVLRLRKGNIPVRLGMTEHNICLYRLPQKVGDKPYEIWGMDKHTQCTAAGETSAMVDGGGLLDFLKTEFRDRFISTVSVRASLLPAFTSAPDPVSVRQRAPPRAEFVSLRGYGPARLMRGTDKETGFDYLRIEPTGACHCLLSLSLYTLISGAGQSRTRAREVVFNRSRRVRALAEDRMVSVVVSNANIKREKRHPKKEKEYVIGDLPPNPERPMSEEEKDKANLIVFECADKGNAGLWAAWIAQRGRETSKAEGDSPQSPVASRIPFLDFTAFPMLRSQPDDIVAPIEVDEPSVRVYVKIQPDNKTRFEGARLGLCVTEKDYEQFRLASLKVKLAHLTGVSCSRQLLVHRSENVTYNDIVSLVKAIPARKGRAFVEMFLAHDNLYEVESSAEAEAEAESDAAFITSLSLKRGERERERLASAGGNMGMTSESSAMAGGLGNASMECKQPLSIPDMGQEKVREILSDRQCDLRYKLSQVNSDIRELRSDLKARESMTPEEEAYVVGLQLESEKRKDEMSSLRNQAVSVDEELEQLKAEAKRRGISDEKVLRRVAKVKRRQERAKAKQNS</sequence>